<keyword evidence="4" id="KW-0812">Transmembrane</keyword>
<name>A0A7S3UYV6_HETAK</name>
<dbReference type="SFLD" id="SFLDG00358">
    <property type="entry name" value="Main_(cytGST)"/>
    <property type="match status" value="1"/>
</dbReference>
<dbReference type="SUPFAM" id="SSF52833">
    <property type="entry name" value="Thioredoxin-like"/>
    <property type="match status" value="1"/>
</dbReference>
<dbReference type="GO" id="GO:0004364">
    <property type="term" value="F:glutathione transferase activity"/>
    <property type="evidence" value="ECO:0007669"/>
    <property type="project" value="UniProtKB-EC"/>
</dbReference>
<dbReference type="EC" id="2.5.1.18" evidence="1"/>
<organism evidence="7">
    <name type="scientific">Heterosigma akashiwo</name>
    <name type="common">Chromophytic alga</name>
    <name type="synonym">Heterosigma carterae</name>
    <dbReference type="NCBI Taxonomy" id="2829"/>
    <lineage>
        <taxon>Eukaryota</taxon>
        <taxon>Sar</taxon>
        <taxon>Stramenopiles</taxon>
        <taxon>Ochrophyta</taxon>
        <taxon>Raphidophyceae</taxon>
        <taxon>Chattonellales</taxon>
        <taxon>Chattonellaceae</taxon>
        <taxon>Heterosigma</taxon>
    </lineage>
</organism>
<dbReference type="InterPro" id="IPR036282">
    <property type="entry name" value="Glutathione-S-Trfase_C_sf"/>
</dbReference>
<reference evidence="7" key="1">
    <citation type="submission" date="2021-01" db="EMBL/GenBank/DDBJ databases">
        <authorList>
            <person name="Corre E."/>
            <person name="Pelletier E."/>
            <person name="Niang G."/>
            <person name="Scheremetjew M."/>
            <person name="Finn R."/>
            <person name="Kale V."/>
            <person name="Holt S."/>
            <person name="Cochrane G."/>
            <person name="Meng A."/>
            <person name="Brown T."/>
            <person name="Cohen L."/>
        </authorList>
    </citation>
    <scope>NUCLEOTIDE SEQUENCE</scope>
    <source>
        <strain evidence="7">CCMP3107</strain>
    </source>
</reference>
<proteinExistence type="predicted"/>
<evidence type="ECO:0000256" key="3">
    <source>
        <dbReference type="ARBA" id="ARBA00047960"/>
    </source>
</evidence>
<dbReference type="SUPFAM" id="SSF47616">
    <property type="entry name" value="GST C-terminal domain-like"/>
    <property type="match status" value="1"/>
</dbReference>
<dbReference type="SFLD" id="SFLDS00019">
    <property type="entry name" value="Glutathione_Transferase_(cytos"/>
    <property type="match status" value="1"/>
</dbReference>
<dbReference type="InterPro" id="IPR010987">
    <property type="entry name" value="Glutathione-S-Trfase_C-like"/>
</dbReference>
<evidence type="ECO:0000259" key="6">
    <source>
        <dbReference type="PROSITE" id="PS50405"/>
    </source>
</evidence>
<dbReference type="AlphaFoldDB" id="A0A7S3UYV6"/>
<evidence type="ECO:0000256" key="4">
    <source>
        <dbReference type="SAM" id="Phobius"/>
    </source>
</evidence>
<keyword evidence="2" id="KW-0808">Transferase</keyword>
<dbReference type="PANTHER" id="PTHR43900">
    <property type="entry name" value="GLUTATHIONE S-TRANSFERASE RHO"/>
    <property type="match status" value="1"/>
</dbReference>
<evidence type="ECO:0000259" key="5">
    <source>
        <dbReference type="PROSITE" id="PS50404"/>
    </source>
</evidence>
<dbReference type="InterPro" id="IPR036249">
    <property type="entry name" value="Thioredoxin-like_sf"/>
</dbReference>
<comment type="catalytic activity">
    <reaction evidence="3">
        <text>RX + glutathione = an S-substituted glutathione + a halide anion + H(+)</text>
        <dbReference type="Rhea" id="RHEA:16437"/>
        <dbReference type="ChEBI" id="CHEBI:15378"/>
        <dbReference type="ChEBI" id="CHEBI:16042"/>
        <dbReference type="ChEBI" id="CHEBI:17792"/>
        <dbReference type="ChEBI" id="CHEBI:57925"/>
        <dbReference type="ChEBI" id="CHEBI:90779"/>
        <dbReference type="EC" id="2.5.1.18"/>
    </reaction>
</comment>
<evidence type="ECO:0000256" key="1">
    <source>
        <dbReference type="ARBA" id="ARBA00012452"/>
    </source>
</evidence>
<accession>A0A7S3UYV6</accession>
<dbReference type="Pfam" id="PF13417">
    <property type="entry name" value="GST_N_3"/>
    <property type="match status" value="1"/>
</dbReference>
<feature type="transmembrane region" description="Helical" evidence="4">
    <location>
        <begin position="6"/>
        <end position="23"/>
    </location>
</feature>
<dbReference type="InterPro" id="IPR004045">
    <property type="entry name" value="Glutathione_S-Trfase_N"/>
</dbReference>
<feature type="domain" description="GST C-terminal" evidence="6">
    <location>
        <begin position="125"/>
        <end position="251"/>
    </location>
</feature>
<evidence type="ECO:0000313" key="7">
    <source>
        <dbReference type="EMBL" id="CAE0627048.1"/>
    </source>
</evidence>
<protein>
    <recommendedName>
        <fullName evidence="1">glutathione transferase</fullName>
        <ecNumber evidence="1">2.5.1.18</ecNumber>
    </recommendedName>
</protein>
<dbReference type="Gene3D" id="3.40.30.10">
    <property type="entry name" value="Glutaredoxin"/>
    <property type="match status" value="1"/>
</dbReference>
<dbReference type="EMBL" id="HBIU01012642">
    <property type="protein sequence ID" value="CAE0627048.1"/>
    <property type="molecule type" value="Transcribed_RNA"/>
</dbReference>
<dbReference type="Pfam" id="PF00043">
    <property type="entry name" value="GST_C"/>
    <property type="match status" value="1"/>
</dbReference>
<feature type="domain" description="GST N-terminal" evidence="5">
    <location>
        <begin position="38"/>
        <end position="120"/>
    </location>
</feature>
<evidence type="ECO:0000256" key="2">
    <source>
        <dbReference type="ARBA" id="ARBA00022679"/>
    </source>
</evidence>
<gene>
    <name evidence="7" type="ORF">HAKA00212_LOCUS5724</name>
</gene>
<dbReference type="InterPro" id="IPR004046">
    <property type="entry name" value="GST_C"/>
</dbReference>
<dbReference type="GO" id="GO:0005737">
    <property type="term" value="C:cytoplasm"/>
    <property type="evidence" value="ECO:0007669"/>
    <property type="project" value="TreeGrafter"/>
</dbReference>
<keyword evidence="4" id="KW-1133">Transmembrane helix</keyword>
<keyword evidence="4" id="KW-0472">Membrane</keyword>
<dbReference type="GO" id="GO:0043295">
    <property type="term" value="F:glutathione binding"/>
    <property type="evidence" value="ECO:0007669"/>
    <property type="project" value="TreeGrafter"/>
</dbReference>
<sequence length="251" mass="27915">MTHGSAGPIVVAAMAVACFFIFWPKKNGERKSYHSKGEKLILYGDPVSICTRKCIQILEEKNATWELKKISLKKKEQKSPEYLKKHPFGKVPVLQTSGGFILYESKAIVRFLDQALPGPSFTPSDAQESAEMEKWISVHDSYFAPPQRRIRFERVLKKRKNLGECDEGAVALALAELEPVLDVLDARLGRTPYLAGAAFSLADLLAAPDVGALMEEADGAARVRARPHLAAWWGRCSGREAWRKSLGYIQS</sequence>
<dbReference type="PROSITE" id="PS50404">
    <property type="entry name" value="GST_NTER"/>
    <property type="match status" value="1"/>
</dbReference>
<dbReference type="InterPro" id="IPR040079">
    <property type="entry name" value="Glutathione_S-Trfase"/>
</dbReference>
<dbReference type="GO" id="GO:0006749">
    <property type="term" value="P:glutathione metabolic process"/>
    <property type="evidence" value="ECO:0007669"/>
    <property type="project" value="TreeGrafter"/>
</dbReference>
<dbReference type="Gene3D" id="1.20.1050.10">
    <property type="match status" value="1"/>
</dbReference>
<dbReference type="PANTHER" id="PTHR43900:SF3">
    <property type="entry name" value="GLUTATHIONE S-TRANSFERASE RHO"/>
    <property type="match status" value="1"/>
</dbReference>
<dbReference type="PROSITE" id="PS50405">
    <property type="entry name" value="GST_CTER"/>
    <property type="match status" value="1"/>
</dbReference>